<reference evidence="1 2" key="1">
    <citation type="submission" date="2020-02" db="EMBL/GenBank/DDBJ databases">
        <authorList>
            <person name="Ma Q."/>
            <person name="Huang Y."/>
            <person name="Song X."/>
            <person name="Pei D."/>
        </authorList>
    </citation>
    <scope>NUCLEOTIDE SEQUENCE [LARGE SCALE GENOMIC DNA]</scope>
    <source>
        <strain evidence="1">Sxm20200214</strain>
        <tissue evidence="1">Leaf</tissue>
    </source>
</reference>
<accession>A0A8X7UJP5</accession>
<dbReference type="EMBL" id="JAAMPC010000011">
    <property type="protein sequence ID" value="KAG2281039.1"/>
    <property type="molecule type" value="Genomic_DNA"/>
</dbReference>
<evidence type="ECO:0000313" key="1">
    <source>
        <dbReference type="EMBL" id="KAG2281039.1"/>
    </source>
</evidence>
<organism evidence="1 2">
    <name type="scientific">Brassica carinata</name>
    <name type="common">Ethiopian mustard</name>
    <name type="synonym">Abyssinian cabbage</name>
    <dbReference type="NCBI Taxonomy" id="52824"/>
    <lineage>
        <taxon>Eukaryota</taxon>
        <taxon>Viridiplantae</taxon>
        <taxon>Streptophyta</taxon>
        <taxon>Embryophyta</taxon>
        <taxon>Tracheophyta</taxon>
        <taxon>Spermatophyta</taxon>
        <taxon>Magnoliopsida</taxon>
        <taxon>eudicotyledons</taxon>
        <taxon>Gunneridae</taxon>
        <taxon>Pentapetalae</taxon>
        <taxon>rosids</taxon>
        <taxon>malvids</taxon>
        <taxon>Brassicales</taxon>
        <taxon>Brassicaceae</taxon>
        <taxon>Brassiceae</taxon>
        <taxon>Brassica</taxon>
    </lineage>
</organism>
<name>A0A8X7UJP5_BRACI</name>
<proteinExistence type="predicted"/>
<comment type="caution">
    <text evidence="1">The sequence shown here is derived from an EMBL/GenBank/DDBJ whole genome shotgun (WGS) entry which is preliminary data.</text>
</comment>
<keyword evidence="2" id="KW-1185">Reference proteome</keyword>
<dbReference type="AlphaFoldDB" id="A0A8X7UJP5"/>
<gene>
    <name evidence="1" type="ORF">Bca52824_052259</name>
</gene>
<protein>
    <submittedName>
        <fullName evidence="1">Uncharacterized protein</fullName>
    </submittedName>
</protein>
<sequence>MAPSSASKVRRFLYMLSCYVKAPYLESREYSKTHLPSSNHSSMKHQCCILTCSKVEFSI</sequence>
<dbReference type="Proteomes" id="UP000886595">
    <property type="component" value="Unassembled WGS sequence"/>
</dbReference>
<evidence type="ECO:0000313" key="2">
    <source>
        <dbReference type="Proteomes" id="UP000886595"/>
    </source>
</evidence>